<dbReference type="PROSITE" id="PS00107">
    <property type="entry name" value="PROTEIN_KINASE_ATP"/>
    <property type="match status" value="1"/>
</dbReference>
<evidence type="ECO:0000256" key="7">
    <source>
        <dbReference type="ARBA" id="ARBA00048679"/>
    </source>
</evidence>
<dbReference type="Gene3D" id="3.30.200.20">
    <property type="entry name" value="Phosphorylase Kinase, domain 1"/>
    <property type="match status" value="1"/>
</dbReference>
<dbReference type="GO" id="GO:0106310">
    <property type="term" value="F:protein serine kinase activity"/>
    <property type="evidence" value="ECO:0007669"/>
    <property type="project" value="UniProtKB-UniRule"/>
</dbReference>
<evidence type="ECO:0000256" key="9">
    <source>
        <dbReference type="RuleBase" id="RU000304"/>
    </source>
</evidence>
<dbReference type="GO" id="GO:0051726">
    <property type="term" value="P:regulation of cell cycle"/>
    <property type="evidence" value="ECO:0007669"/>
    <property type="project" value="TreeGrafter"/>
</dbReference>
<evidence type="ECO:0000256" key="6">
    <source>
        <dbReference type="ARBA" id="ARBA00047899"/>
    </source>
</evidence>
<proteinExistence type="inferred from homology"/>
<dbReference type="InterPro" id="IPR000719">
    <property type="entry name" value="Prot_kinase_dom"/>
</dbReference>
<evidence type="ECO:0000256" key="1">
    <source>
        <dbReference type="ARBA" id="ARBA00022527"/>
    </source>
</evidence>
<dbReference type="GO" id="GO:0005956">
    <property type="term" value="C:protein kinase CK2 complex"/>
    <property type="evidence" value="ECO:0007669"/>
    <property type="project" value="TreeGrafter"/>
</dbReference>
<dbReference type="GO" id="GO:0004674">
    <property type="term" value="F:protein serine/threonine kinase activity"/>
    <property type="evidence" value="ECO:0007669"/>
    <property type="project" value="UniProtKB-UniRule"/>
</dbReference>
<accession>A0A1X2G2L4</accession>
<comment type="catalytic activity">
    <reaction evidence="7 10">
        <text>L-seryl-[protein] + ATP = O-phospho-L-seryl-[protein] + ADP + H(+)</text>
        <dbReference type="Rhea" id="RHEA:17989"/>
        <dbReference type="Rhea" id="RHEA-COMP:9863"/>
        <dbReference type="Rhea" id="RHEA-COMP:11604"/>
        <dbReference type="ChEBI" id="CHEBI:15378"/>
        <dbReference type="ChEBI" id="CHEBI:29999"/>
        <dbReference type="ChEBI" id="CHEBI:30616"/>
        <dbReference type="ChEBI" id="CHEBI:83421"/>
        <dbReference type="ChEBI" id="CHEBI:456216"/>
        <dbReference type="EC" id="2.7.11.1"/>
    </reaction>
</comment>
<reference evidence="12 13" key="1">
    <citation type="submission" date="2016-07" db="EMBL/GenBank/DDBJ databases">
        <title>Pervasive Adenine N6-methylation of Active Genes in Fungi.</title>
        <authorList>
            <consortium name="DOE Joint Genome Institute"/>
            <person name="Mondo S.J."/>
            <person name="Dannebaum R.O."/>
            <person name="Kuo R.C."/>
            <person name="Labutti K."/>
            <person name="Haridas S."/>
            <person name="Kuo A."/>
            <person name="Salamov A."/>
            <person name="Ahrendt S.R."/>
            <person name="Lipzen A."/>
            <person name="Sullivan W."/>
            <person name="Andreopoulos W.B."/>
            <person name="Clum A."/>
            <person name="Lindquist E."/>
            <person name="Daum C."/>
            <person name="Ramamoorthy G.K."/>
            <person name="Gryganskyi A."/>
            <person name="Culley D."/>
            <person name="Magnuson J.K."/>
            <person name="James T.Y."/>
            <person name="O'Malley M.A."/>
            <person name="Stajich J.E."/>
            <person name="Spatafora J.W."/>
            <person name="Visel A."/>
            <person name="Grigoriev I.V."/>
        </authorList>
    </citation>
    <scope>NUCLEOTIDE SEQUENCE [LARGE SCALE GENOMIC DNA]</scope>
    <source>
        <strain evidence="12 13">NRRL 3301</strain>
    </source>
</reference>
<keyword evidence="3 8" id="KW-0547">Nucleotide-binding</keyword>
<dbReference type="PROSITE" id="PS50011">
    <property type="entry name" value="PROTEIN_KINASE_DOM"/>
    <property type="match status" value="1"/>
</dbReference>
<evidence type="ECO:0000256" key="5">
    <source>
        <dbReference type="ARBA" id="ARBA00022840"/>
    </source>
</evidence>
<dbReference type="FunFam" id="1.10.510.10:FF:000059">
    <property type="entry name" value="Casein kinase II subunit alpha"/>
    <property type="match status" value="1"/>
</dbReference>
<comment type="function">
    <text evidence="10">Catalytic subunit of a constitutively active serine/threonine-protein kinase complex that phosphorylates a large number of substrates containing acidic residues C-terminal to the phosphorylated serine or threonine.</text>
</comment>
<dbReference type="FunFam" id="3.30.200.20:FF:000088">
    <property type="entry name" value="Casein kinase II subunit alpha"/>
    <property type="match status" value="1"/>
</dbReference>
<evidence type="ECO:0000256" key="8">
    <source>
        <dbReference type="PROSITE-ProRule" id="PRU10141"/>
    </source>
</evidence>
<keyword evidence="10" id="KW-0539">Nucleus</keyword>
<keyword evidence="13" id="KW-1185">Reference proteome</keyword>
<dbReference type="SUPFAM" id="SSF56112">
    <property type="entry name" value="Protein kinase-like (PK-like)"/>
    <property type="match status" value="1"/>
</dbReference>
<comment type="subunit">
    <text evidence="10">Heterotetramer.</text>
</comment>
<gene>
    <name evidence="12" type="ORF">DM01DRAFT_55184</name>
</gene>
<dbReference type="CDD" id="cd14132">
    <property type="entry name" value="STKc_CK2_alpha"/>
    <property type="match status" value="1"/>
</dbReference>
<name>A0A1X2G2L4_9FUNG</name>
<dbReference type="OrthoDB" id="10254671at2759"/>
<dbReference type="PANTHER" id="PTHR24054:SF0">
    <property type="entry name" value="CASEIN KINASE II SUBUNIT ALPHA"/>
    <property type="match status" value="1"/>
</dbReference>
<dbReference type="Pfam" id="PF00069">
    <property type="entry name" value="Pkinase"/>
    <property type="match status" value="1"/>
</dbReference>
<dbReference type="GO" id="GO:0005634">
    <property type="term" value="C:nucleus"/>
    <property type="evidence" value="ECO:0007669"/>
    <property type="project" value="UniProtKB-SubCell"/>
</dbReference>
<dbReference type="PANTHER" id="PTHR24054">
    <property type="entry name" value="CASEIN KINASE II SUBUNIT ALPHA"/>
    <property type="match status" value="1"/>
</dbReference>
<dbReference type="PROSITE" id="PS00108">
    <property type="entry name" value="PROTEIN_KINASE_ST"/>
    <property type="match status" value="1"/>
</dbReference>
<dbReference type="InterPro" id="IPR011009">
    <property type="entry name" value="Kinase-like_dom_sf"/>
</dbReference>
<keyword evidence="4 10" id="KW-0418">Kinase</keyword>
<protein>
    <recommendedName>
        <fullName evidence="10">Casein kinase II subunit alpha</fullName>
        <shortName evidence="10">CK II alpha</shortName>
        <ecNumber evidence="10">2.7.11.1</ecNumber>
    </recommendedName>
</protein>
<dbReference type="GO" id="GO:0005524">
    <property type="term" value="F:ATP binding"/>
    <property type="evidence" value="ECO:0007669"/>
    <property type="project" value="UniProtKB-UniRule"/>
</dbReference>
<dbReference type="InterPro" id="IPR008271">
    <property type="entry name" value="Ser/Thr_kinase_AS"/>
</dbReference>
<dbReference type="SMART" id="SM00220">
    <property type="entry name" value="S_TKc"/>
    <property type="match status" value="1"/>
</dbReference>
<dbReference type="InterPro" id="IPR017441">
    <property type="entry name" value="Protein_kinase_ATP_BS"/>
</dbReference>
<organism evidence="12 13">
    <name type="scientific">Hesseltinella vesiculosa</name>
    <dbReference type="NCBI Taxonomy" id="101127"/>
    <lineage>
        <taxon>Eukaryota</taxon>
        <taxon>Fungi</taxon>
        <taxon>Fungi incertae sedis</taxon>
        <taxon>Mucoromycota</taxon>
        <taxon>Mucoromycotina</taxon>
        <taxon>Mucoromycetes</taxon>
        <taxon>Mucorales</taxon>
        <taxon>Cunninghamellaceae</taxon>
        <taxon>Hesseltinella</taxon>
    </lineage>
</organism>
<comment type="similarity">
    <text evidence="10">Belongs to the protein kinase superfamily. Ser/Thr protein kinase family. CK2 subfamily.</text>
</comment>
<feature type="binding site" evidence="8">
    <location>
        <position position="66"/>
    </location>
    <ligand>
        <name>ATP</name>
        <dbReference type="ChEBI" id="CHEBI:30616"/>
    </ligand>
</feature>
<evidence type="ECO:0000256" key="3">
    <source>
        <dbReference type="ARBA" id="ARBA00022741"/>
    </source>
</evidence>
<dbReference type="AlphaFoldDB" id="A0A1X2G2L4"/>
<evidence type="ECO:0000256" key="4">
    <source>
        <dbReference type="ARBA" id="ARBA00022777"/>
    </source>
</evidence>
<sequence>MAQVSVATVYANANLNHPTEYHDYEKLQIHWGIQDNYEICRRIGRGKYSEVFSGSNMRDGSHCVIKVLKPVKKKKIKREIKVLQNLENGPNIIQLLDVVQDTISRTPSLIFEAVNNMDYKILYQKLTTKDIQFYMYQLLKALDYCHSKGIMHRDVKPHNIMIDHDSRKLRLIDWGLADFYHPRVAYNVRVASKCYKGPELLVGYQYYDYSLDMWCFGVTLAGMIFRRDPFFNGNDNFDQLVKITQTLGTDDFTPYIQKYNIKLHPNFQHIIKPCARKPWSKYCNPSNKCYTSPEVFDLLDNLLKYDHTQRLTAKLAMQHVWFKSIREQEDLSTSM</sequence>
<evidence type="ECO:0000313" key="12">
    <source>
        <dbReference type="EMBL" id="ORX43012.1"/>
    </source>
</evidence>
<dbReference type="STRING" id="101127.A0A1X2G2L4"/>
<dbReference type="EC" id="2.7.11.1" evidence="10"/>
<dbReference type="EMBL" id="MCGT01000059">
    <property type="protein sequence ID" value="ORX43012.1"/>
    <property type="molecule type" value="Genomic_DNA"/>
</dbReference>
<evidence type="ECO:0000313" key="13">
    <source>
        <dbReference type="Proteomes" id="UP000242146"/>
    </source>
</evidence>
<keyword evidence="1 9" id="KW-0723">Serine/threonine-protein kinase</keyword>
<keyword evidence="2 10" id="KW-0808">Transferase</keyword>
<dbReference type="Proteomes" id="UP000242146">
    <property type="component" value="Unassembled WGS sequence"/>
</dbReference>
<keyword evidence="5 8" id="KW-0067">ATP-binding</keyword>
<comment type="catalytic activity">
    <reaction evidence="6 10">
        <text>L-threonyl-[protein] + ATP = O-phospho-L-threonyl-[protein] + ADP + H(+)</text>
        <dbReference type="Rhea" id="RHEA:46608"/>
        <dbReference type="Rhea" id="RHEA-COMP:11060"/>
        <dbReference type="Rhea" id="RHEA-COMP:11605"/>
        <dbReference type="ChEBI" id="CHEBI:15378"/>
        <dbReference type="ChEBI" id="CHEBI:30013"/>
        <dbReference type="ChEBI" id="CHEBI:30616"/>
        <dbReference type="ChEBI" id="CHEBI:61977"/>
        <dbReference type="ChEBI" id="CHEBI:456216"/>
        <dbReference type="EC" id="2.7.11.1"/>
    </reaction>
</comment>
<dbReference type="InterPro" id="IPR045216">
    <property type="entry name" value="CK2_alpha"/>
</dbReference>
<evidence type="ECO:0000256" key="10">
    <source>
        <dbReference type="RuleBase" id="RU369118"/>
    </source>
</evidence>
<feature type="domain" description="Protein kinase" evidence="11">
    <location>
        <begin position="37"/>
        <end position="322"/>
    </location>
</feature>
<evidence type="ECO:0000256" key="2">
    <source>
        <dbReference type="ARBA" id="ARBA00022679"/>
    </source>
</evidence>
<dbReference type="GO" id="GO:0005829">
    <property type="term" value="C:cytosol"/>
    <property type="evidence" value="ECO:0007669"/>
    <property type="project" value="TreeGrafter"/>
</dbReference>
<comment type="subcellular location">
    <subcellularLocation>
        <location evidence="10">Nucleus</location>
    </subcellularLocation>
</comment>
<comment type="caution">
    <text evidence="12">The sequence shown here is derived from an EMBL/GenBank/DDBJ whole genome shotgun (WGS) entry which is preliminary data.</text>
</comment>
<dbReference type="Gene3D" id="1.10.510.10">
    <property type="entry name" value="Transferase(Phosphotransferase) domain 1"/>
    <property type="match status" value="1"/>
</dbReference>
<evidence type="ECO:0000259" key="11">
    <source>
        <dbReference type="PROSITE" id="PS50011"/>
    </source>
</evidence>